<comment type="caution">
    <text evidence="12">The sequence shown here is derived from an EMBL/GenBank/DDBJ whole genome shotgun (WGS) entry which is preliminary data.</text>
</comment>
<comment type="subunit">
    <text evidence="9">Homodimer.</text>
</comment>
<keyword evidence="4 9" id="KW-0808">Transferase</keyword>
<comment type="catalytic activity">
    <reaction evidence="9">
        <text>malonyl-[ACP] + acetyl-CoA + H(+) = 3-oxobutanoyl-[ACP] + CO2 + CoA</text>
        <dbReference type="Rhea" id="RHEA:12080"/>
        <dbReference type="Rhea" id="RHEA-COMP:9623"/>
        <dbReference type="Rhea" id="RHEA-COMP:9625"/>
        <dbReference type="ChEBI" id="CHEBI:15378"/>
        <dbReference type="ChEBI" id="CHEBI:16526"/>
        <dbReference type="ChEBI" id="CHEBI:57287"/>
        <dbReference type="ChEBI" id="CHEBI:57288"/>
        <dbReference type="ChEBI" id="CHEBI:78449"/>
        <dbReference type="ChEBI" id="CHEBI:78450"/>
        <dbReference type="EC" id="2.3.1.180"/>
    </reaction>
</comment>
<evidence type="ECO:0000313" key="12">
    <source>
        <dbReference type="EMBL" id="RDI45252.1"/>
    </source>
</evidence>
<comment type="similarity">
    <text evidence="1 9">Belongs to the thiolase-like superfamily. FabH family.</text>
</comment>
<reference evidence="12 13" key="1">
    <citation type="submission" date="2018-07" db="EMBL/GenBank/DDBJ databases">
        <title>Genomic Encyclopedia of Type Strains, Phase IV (KMG-IV): sequencing the most valuable type-strain genomes for metagenomic binning, comparative biology and taxonomic classification.</title>
        <authorList>
            <person name="Goeker M."/>
        </authorList>
    </citation>
    <scope>NUCLEOTIDE SEQUENCE [LARGE SCALE GENOMIC DNA]</scope>
    <source>
        <strain evidence="12 13">DSM 44952</strain>
    </source>
</reference>
<evidence type="ECO:0000256" key="6">
    <source>
        <dbReference type="ARBA" id="ARBA00023098"/>
    </source>
</evidence>
<sequence>MTHNAIQDPRTFSGVIDAIGHHLPDARETNDELAQRIDTSDEWISTRTGIRARSRAGADEPTSVLATRAGRAALDRATAATEVDTVIVATTTPDMKCPATAPIVASDLGLSGAATFDLNSACTGFLAGMSVASGLIATGDANAVLLIGAEKYSSIIFPRDRGTAPIFGDGAAAMVIRRGDPGELGSIGRVRLGSDGRLWDLAYVESGGSRTPHEPTNDPHDPYLRMNGRATYRWAVARMTECCRAVLADEALTADDVDLLVAHQANARILKEVARELDVPAERSLVDLADIGNTAAASIPIALSRAHDNGVLVGKETVLLTAFGAGASWGATVLRWPDGISS</sequence>
<dbReference type="PANTHER" id="PTHR34069:SF2">
    <property type="entry name" value="BETA-KETOACYL-[ACYL-CARRIER-PROTEIN] SYNTHASE III"/>
    <property type="match status" value="1"/>
</dbReference>
<dbReference type="AlphaFoldDB" id="A0A370GNF4"/>
<evidence type="ECO:0000259" key="11">
    <source>
        <dbReference type="Pfam" id="PF08545"/>
    </source>
</evidence>
<dbReference type="EC" id="2.3.1.180" evidence="9"/>
<name>A0A370GNF4_9NOCA</name>
<organism evidence="12 13">
    <name type="scientific">Nocardia mexicana</name>
    <dbReference type="NCBI Taxonomy" id="279262"/>
    <lineage>
        <taxon>Bacteria</taxon>
        <taxon>Bacillati</taxon>
        <taxon>Actinomycetota</taxon>
        <taxon>Actinomycetes</taxon>
        <taxon>Mycobacteriales</taxon>
        <taxon>Nocardiaceae</taxon>
        <taxon>Nocardia</taxon>
    </lineage>
</organism>
<evidence type="ECO:0000256" key="3">
    <source>
        <dbReference type="ARBA" id="ARBA00022516"/>
    </source>
</evidence>
<evidence type="ECO:0000256" key="7">
    <source>
        <dbReference type="ARBA" id="ARBA00023160"/>
    </source>
</evidence>
<protein>
    <recommendedName>
        <fullName evidence="9">Beta-ketoacyl-[acyl-carrier-protein] synthase III</fullName>
        <shortName evidence="9">Beta-ketoacyl-ACP synthase III</shortName>
        <shortName evidence="9">KAS III</shortName>
        <ecNumber evidence="9">2.3.1.180</ecNumber>
    </recommendedName>
    <alternativeName>
        <fullName evidence="9">3-oxoacyl-[acyl-carrier-protein] synthase 3</fullName>
    </alternativeName>
    <alternativeName>
        <fullName evidence="9">3-oxoacyl-[acyl-carrier-protein] synthase III</fullName>
    </alternativeName>
</protein>
<keyword evidence="13" id="KW-1185">Reference proteome</keyword>
<dbReference type="SUPFAM" id="SSF53901">
    <property type="entry name" value="Thiolase-like"/>
    <property type="match status" value="1"/>
</dbReference>
<gene>
    <name evidence="9" type="primary">fabH</name>
    <name evidence="12" type="ORF">DFR68_11321</name>
</gene>
<feature type="domain" description="Beta-ketoacyl-[acyl-carrier-protein] synthase III C-terminal" evidence="10">
    <location>
        <begin position="247"/>
        <end position="336"/>
    </location>
</feature>
<dbReference type="RefSeq" id="WP_084519644.1">
    <property type="nucleotide sequence ID" value="NZ_QQAZ01000013.1"/>
</dbReference>
<keyword evidence="9" id="KW-0511">Multifunctional enzyme</keyword>
<feature type="active site" evidence="9">
    <location>
        <position position="263"/>
    </location>
</feature>
<keyword evidence="8 9" id="KW-0012">Acyltransferase</keyword>
<evidence type="ECO:0000256" key="8">
    <source>
        <dbReference type="ARBA" id="ARBA00023315"/>
    </source>
</evidence>
<dbReference type="OrthoDB" id="9815506at2"/>
<comment type="domain">
    <text evidence="9">The last Arg residue of the ACP-binding site is essential for the weak association between ACP/AcpP and FabH.</text>
</comment>
<comment type="function">
    <text evidence="9">Catalyzes the condensation reaction of fatty acid synthesis by the addition to an acyl acceptor of two carbons from malonyl-ACP. Catalyzes the first condensation reaction which initiates fatty acid synthesis and may therefore play a role in governing the total rate of fatty acid production. Possesses both acetoacetyl-ACP synthase and acetyl transacylase activities. Its substrate specificity determines the biosynthesis of branched-chain and/or straight-chain of fatty acids.</text>
</comment>
<dbReference type="GO" id="GO:0033818">
    <property type="term" value="F:beta-ketoacyl-acyl-carrier-protein synthase III activity"/>
    <property type="evidence" value="ECO:0007669"/>
    <property type="project" value="UniProtKB-UniRule"/>
</dbReference>
<dbReference type="STRING" id="1210089.GCA_001613165_03045"/>
<feature type="active site" evidence="9">
    <location>
        <position position="122"/>
    </location>
</feature>
<dbReference type="GO" id="GO:0004315">
    <property type="term" value="F:3-oxoacyl-[acyl-carrier-protein] synthase activity"/>
    <property type="evidence" value="ECO:0007669"/>
    <property type="project" value="InterPro"/>
</dbReference>
<dbReference type="Pfam" id="PF08541">
    <property type="entry name" value="ACP_syn_III_C"/>
    <property type="match status" value="1"/>
</dbReference>
<dbReference type="InterPro" id="IPR013747">
    <property type="entry name" value="ACP_syn_III_C"/>
</dbReference>
<evidence type="ECO:0000256" key="4">
    <source>
        <dbReference type="ARBA" id="ARBA00022679"/>
    </source>
</evidence>
<evidence type="ECO:0000256" key="1">
    <source>
        <dbReference type="ARBA" id="ARBA00008642"/>
    </source>
</evidence>
<evidence type="ECO:0000256" key="5">
    <source>
        <dbReference type="ARBA" id="ARBA00022832"/>
    </source>
</evidence>
<dbReference type="UniPathway" id="UPA00094"/>
<dbReference type="Gene3D" id="3.40.47.10">
    <property type="match status" value="1"/>
</dbReference>
<proteinExistence type="inferred from homology"/>
<dbReference type="NCBIfam" id="NF006829">
    <property type="entry name" value="PRK09352.1"/>
    <property type="match status" value="1"/>
</dbReference>
<comment type="subcellular location">
    <subcellularLocation>
        <location evidence="9">Cytoplasm</location>
    </subcellularLocation>
</comment>
<dbReference type="Pfam" id="PF08545">
    <property type="entry name" value="ACP_syn_III"/>
    <property type="match status" value="1"/>
</dbReference>
<comment type="pathway">
    <text evidence="9">Lipid metabolism; fatty acid biosynthesis.</text>
</comment>
<dbReference type="GO" id="GO:0044550">
    <property type="term" value="P:secondary metabolite biosynthetic process"/>
    <property type="evidence" value="ECO:0007669"/>
    <property type="project" value="TreeGrafter"/>
</dbReference>
<keyword evidence="2 9" id="KW-0963">Cytoplasm</keyword>
<dbReference type="InterPro" id="IPR013751">
    <property type="entry name" value="ACP_syn_III_N"/>
</dbReference>
<keyword evidence="6 9" id="KW-0443">Lipid metabolism</keyword>
<accession>A0A370GNF4</accession>
<evidence type="ECO:0000259" key="10">
    <source>
        <dbReference type="Pfam" id="PF08541"/>
    </source>
</evidence>
<feature type="active site" evidence="9">
    <location>
        <position position="293"/>
    </location>
</feature>
<dbReference type="NCBIfam" id="TIGR00747">
    <property type="entry name" value="fabH"/>
    <property type="match status" value="1"/>
</dbReference>
<feature type="region of interest" description="ACP-binding" evidence="9">
    <location>
        <begin position="264"/>
        <end position="268"/>
    </location>
</feature>
<dbReference type="HAMAP" id="MF_01815">
    <property type="entry name" value="FabH"/>
    <property type="match status" value="1"/>
</dbReference>
<keyword evidence="3 9" id="KW-0444">Lipid biosynthesis</keyword>
<dbReference type="InterPro" id="IPR004655">
    <property type="entry name" value="FabH"/>
</dbReference>
<dbReference type="CDD" id="cd00830">
    <property type="entry name" value="KAS_III"/>
    <property type="match status" value="1"/>
</dbReference>
<feature type="domain" description="Beta-ketoacyl-[acyl-carrier-protein] synthase III N-terminal" evidence="11">
    <location>
        <begin position="116"/>
        <end position="196"/>
    </location>
</feature>
<keyword evidence="7 9" id="KW-0275">Fatty acid biosynthesis</keyword>
<dbReference type="Proteomes" id="UP000255355">
    <property type="component" value="Unassembled WGS sequence"/>
</dbReference>
<evidence type="ECO:0000256" key="9">
    <source>
        <dbReference type="HAMAP-Rule" id="MF_01815"/>
    </source>
</evidence>
<evidence type="ECO:0000256" key="2">
    <source>
        <dbReference type="ARBA" id="ARBA00022490"/>
    </source>
</evidence>
<dbReference type="GO" id="GO:0006633">
    <property type="term" value="P:fatty acid biosynthetic process"/>
    <property type="evidence" value="ECO:0007669"/>
    <property type="project" value="UniProtKB-UniRule"/>
</dbReference>
<dbReference type="PANTHER" id="PTHR34069">
    <property type="entry name" value="3-OXOACYL-[ACYL-CARRIER-PROTEIN] SYNTHASE 3"/>
    <property type="match status" value="1"/>
</dbReference>
<dbReference type="InterPro" id="IPR016039">
    <property type="entry name" value="Thiolase-like"/>
</dbReference>
<dbReference type="GO" id="GO:0005737">
    <property type="term" value="C:cytoplasm"/>
    <property type="evidence" value="ECO:0007669"/>
    <property type="project" value="UniProtKB-SubCell"/>
</dbReference>
<dbReference type="EMBL" id="QQAZ01000013">
    <property type="protein sequence ID" value="RDI45252.1"/>
    <property type="molecule type" value="Genomic_DNA"/>
</dbReference>
<keyword evidence="5 9" id="KW-0276">Fatty acid metabolism</keyword>
<evidence type="ECO:0000313" key="13">
    <source>
        <dbReference type="Proteomes" id="UP000255355"/>
    </source>
</evidence>